<keyword evidence="3" id="KW-0408">Iron</keyword>
<dbReference type="InterPro" id="IPR050123">
    <property type="entry name" value="Prok_molybdopt-oxidoreductase"/>
</dbReference>
<dbReference type="GO" id="GO:0046872">
    <property type="term" value="F:metal ion binding"/>
    <property type="evidence" value="ECO:0007669"/>
    <property type="project" value="UniProtKB-KW"/>
</dbReference>
<evidence type="ECO:0000256" key="4">
    <source>
        <dbReference type="ARBA" id="ARBA00023014"/>
    </source>
</evidence>
<dbReference type="GO" id="GO:0051539">
    <property type="term" value="F:4 iron, 4 sulfur cluster binding"/>
    <property type="evidence" value="ECO:0007669"/>
    <property type="project" value="UniProtKB-KW"/>
</dbReference>
<dbReference type="PANTHER" id="PTHR43105:SF10">
    <property type="entry name" value="NADH-QUINONE OXIDOREDUCTASE SUBUNIT G"/>
    <property type="match status" value="1"/>
</dbReference>
<feature type="region of interest" description="Disordered" evidence="5">
    <location>
        <begin position="1"/>
        <end position="32"/>
    </location>
</feature>
<name>A0A518H1C1_9BACT</name>
<dbReference type="SMART" id="SM00926">
    <property type="entry name" value="Molybdop_Fe4S4"/>
    <property type="match status" value="1"/>
</dbReference>
<feature type="compositionally biased region" description="Basic and acidic residues" evidence="5">
    <location>
        <begin position="1"/>
        <end position="12"/>
    </location>
</feature>
<feature type="domain" description="4Fe-4S Mo/W bis-MGD-type" evidence="6">
    <location>
        <begin position="36"/>
        <end position="92"/>
    </location>
</feature>
<reference evidence="7 8" key="1">
    <citation type="submission" date="2019-02" db="EMBL/GenBank/DDBJ databases">
        <title>Deep-cultivation of Planctomycetes and their phenomic and genomic characterization uncovers novel biology.</title>
        <authorList>
            <person name="Wiegand S."/>
            <person name="Jogler M."/>
            <person name="Boedeker C."/>
            <person name="Pinto D."/>
            <person name="Vollmers J."/>
            <person name="Rivas-Marin E."/>
            <person name="Kohn T."/>
            <person name="Peeters S.H."/>
            <person name="Heuer A."/>
            <person name="Rast P."/>
            <person name="Oberbeckmann S."/>
            <person name="Bunk B."/>
            <person name="Jeske O."/>
            <person name="Meyerdierks A."/>
            <person name="Storesund J.E."/>
            <person name="Kallscheuer N."/>
            <person name="Luecker S."/>
            <person name="Lage O.M."/>
            <person name="Pohl T."/>
            <person name="Merkel B.J."/>
            <person name="Hornburger P."/>
            <person name="Mueller R.-W."/>
            <person name="Bruemmer F."/>
            <person name="Labrenz M."/>
            <person name="Spormann A.M."/>
            <person name="Op den Camp H."/>
            <person name="Overmann J."/>
            <person name="Amann R."/>
            <person name="Jetten M.S.M."/>
            <person name="Mascher T."/>
            <person name="Medema M.H."/>
            <person name="Devos D.P."/>
            <person name="Kaster A.-K."/>
            <person name="Ovreas L."/>
            <person name="Rohde M."/>
            <person name="Galperin M.Y."/>
            <person name="Jogler C."/>
        </authorList>
    </citation>
    <scope>NUCLEOTIDE SEQUENCE [LARGE SCALE GENOMIC DNA]</scope>
    <source>
        <strain evidence="7 8">ElP</strain>
    </source>
</reference>
<evidence type="ECO:0000256" key="2">
    <source>
        <dbReference type="ARBA" id="ARBA00022723"/>
    </source>
</evidence>
<evidence type="ECO:0000313" key="7">
    <source>
        <dbReference type="EMBL" id="QDV34640.1"/>
    </source>
</evidence>
<evidence type="ECO:0000256" key="5">
    <source>
        <dbReference type="SAM" id="MobiDB-lite"/>
    </source>
</evidence>
<dbReference type="InterPro" id="IPR006963">
    <property type="entry name" value="Mopterin_OxRdtase_4Fe-4S_dom"/>
</dbReference>
<keyword evidence="7" id="KW-0560">Oxidoreductase</keyword>
<dbReference type="Pfam" id="PF04879">
    <property type="entry name" value="Molybdop_Fe4S4"/>
    <property type="match status" value="1"/>
</dbReference>
<dbReference type="KEGG" id="tpla:ElP_25310"/>
<dbReference type="PANTHER" id="PTHR43105">
    <property type="entry name" value="RESPIRATORY NITRATE REDUCTASE"/>
    <property type="match status" value="1"/>
</dbReference>
<evidence type="ECO:0000313" key="8">
    <source>
        <dbReference type="Proteomes" id="UP000317835"/>
    </source>
</evidence>
<dbReference type="EMBL" id="CP036426">
    <property type="protein sequence ID" value="QDV34640.1"/>
    <property type="molecule type" value="Genomic_DNA"/>
</dbReference>
<sequence>MPTRDSIRDIWGDRSPYAGPGRWPEREDVHTSEPPERWVQSCCVLCSNGCALDIGVTGGRIVGVRGRVDDHVNRGRHGPKGLNGWVANNAPDRLTRPLVRRGGRLVEASWDEAMGLGSV</sequence>
<accession>A0A518H1C1</accession>
<evidence type="ECO:0000259" key="6">
    <source>
        <dbReference type="PROSITE" id="PS51669"/>
    </source>
</evidence>
<gene>
    <name evidence="7" type="primary">napA</name>
    <name evidence="7" type="ORF">ElP_25310</name>
</gene>
<dbReference type="PROSITE" id="PS51669">
    <property type="entry name" value="4FE4S_MOW_BIS_MGD"/>
    <property type="match status" value="1"/>
</dbReference>
<proteinExistence type="predicted"/>
<dbReference type="AlphaFoldDB" id="A0A518H1C1"/>
<dbReference type="Gene3D" id="3.30.200.210">
    <property type="match status" value="1"/>
</dbReference>
<dbReference type="EC" id="1.7.99.4" evidence="7"/>
<feature type="compositionally biased region" description="Basic and acidic residues" evidence="5">
    <location>
        <begin position="23"/>
        <end position="32"/>
    </location>
</feature>
<dbReference type="OrthoDB" id="9792592at2"/>
<dbReference type="SUPFAM" id="SSF53706">
    <property type="entry name" value="Formate dehydrogenase/DMSO reductase, domains 1-3"/>
    <property type="match status" value="1"/>
</dbReference>
<dbReference type="Proteomes" id="UP000317835">
    <property type="component" value="Chromosome"/>
</dbReference>
<keyword evidence="8" id="KW-1185">Reference proteome</keyword>
<evidence type="ECO:0000256" key="3">
    <source>
        <dbReference type="ARBA" id="ARBA00023004"/>
    </source>
</evidence>
<evidence type="ECO:0000256" key="1">
    <source>
        <dbReference type="ARBA" id="ARBA00022485"/>
    </source>
</evidence>
<protein>
    <submittedName>
        <fullName evidence="7">Periplasmic nitrate reductase</fullName>
        <ecNumber evidence="7">1.7.99.4</ecNumber>
    </submittedName>
</protein>
<organism evidence="7 8">
    <name type="scientific">Tautonia plasticadhaerens</name>
    <dbReference type="NCBI Taxonomy" id="2527974"/>
    <lineage>
        <taxon>Bacteria</taxon>
        <taxon>Pseudomonadati</taxon>
        <taxon>Planctomycetota</taxon>
        <taxon>Planctomycetia</taxon>
        <taxon>Isosphaerales</taxon>
        <taxon>Isosphaeraceae</taxon>
        <taxon>Tautonia</taxon>
    </lineage>
</organism>
<keyword evidence="2" id="KW-0479">Metal-binding</keyword>
<keyword evidence="4" id="KW-0411">Iron-sulfur</keyword>
<dbReference type="GO" id="GO:0016491">
    <property type="term" value="F:oxidoreductase activity"/>
    <property type="evidence" value="ECO:0007669"/>
    <property type="project" value="UniProtKB-KW"/>
</dbReference>
<keyword evidence="1" id="KW-0004">4Fe-4S</keyword>